<dbReference type="AlphaFoldDB" id="A0AAX6FV26"/>
<organism evidence="1 2">
    <name type="scientific">Iris pallida</name>
    <name type="common">Sweet iris</name>
    <dbReference type="NCBI Taxonomy" id="29817"/>
    <lineage>
        <taxon>Eukaryota</taxon>
        <taxon>Viridiplantae</taxon>
        <taxon>Streptophyta</taxon>
        <taxon>Embryophyta</taxon>
        <taxon>Tracheophyta</taxon>
        <taxon>Spermatophyta</taxon>
        <taxon>Magnoliopsida</taxon>
        <taxon>Liliopsida</taxon>
        <taxon>Asparagales</taxon>
        <taxon>Iridaceae</taxon>
        <taxon>Iridoideae</taxon>
        <taxon>Irideae</taxon>
        <taxon>Iris</taxon>
    </lineage>
</organism>
<keyword evidence="2" id="KW-1185">Reference proteome</keyword>
<comment type="caution">
    <text evidence="1">The sequence shown here is derived from an EMBL/GenBank/DDBJ whole genome shotgun (WGS) entry which is preliminary data.</text>
</comment>
<proteinExistence type="predicted"/>
<sequence length="71" mass="8144">MSFSISYHLLDFFDIYFPPNCEFFVFFQNIFTQGSPRMVWTSSCAPSNCGNSFLSFFIYLSFFVVSACTAA</sequence>
<name>A0AAX6FV26_IRIPA</name>
<protein>
    <submittedName>
        <fullName evidence="1">Uncharacterized protein</fullName>
    </submittedName>
</protein>
<gene>
    <name evidence="1" type="ORF">M6B38_398175</name>
</gene>
<accession>A0AAX6FV26</accession>
<reference evidence="1" key="2">
    <citation type="submission" date="2023-04" db="EMBL/GenBank/DDBJ databases">
        <authorList>
            <person name="Bruccoleri R.E."/>
            <person name="Oakeley E.J."/>
            <person name="Faust A.-M."/>
            <person name="Dessus-Babus S."/>
            <person name="Altorfer M."/>
            <person name="Burckhardt D."/>
            <person name="Oertli M."/>
            <person name="Naumann U."/>
            <person name="Petersen F."/>
            <person name="Wong J."/>
        </authorList>
    </citation>
    <scope>NUCLEOTIDE SEQUENCE</scope>
    <source>
        <strain evidence="1">GSM-AAB239-AS_SAM_17_03QT</strain>
        <tissue evidence="1">Leaf</tissue>
    </source>
</reference>
<dbReference type="EMBL" id="JANAVB010025794">
    <property type="protein sequence ID" value="KAJ6820242.1"/>
    <property type="molecule type" value="Genomic_DNA"/>
</dbReference>
<reference evidence="1" key="1">
    <citation type="journal article" date="2023" name="GigaByte">
        <title>Genome assembly of the bearded iris, Iris pallida Lam.</title>
        <authorList>
            <person name="Bruccoleri R.E."/>
            <person name="Oakeley E.J."/>
            <person name="Faust A.M.E."/>
            <person name="Altorfer M."/>
            <person name="Dessus-Babus S."/>
            <person name="Burckhardt D."/>
            <person name="Oertli M."/>
            <person name="Naumann U."/>
            <person name="Petersen F."/>
            <person name="Wong J."/>
        </authorList>
    </citation>
    <scope>NUCLEOTIDE SEQUENCE</scope>
    <source>
        <strain evidence="1">GSM-AAB239-AS_SAM_17_03QT</strain>
    </source>
</reference>
<evidence type="ECO:0000313" key="2">
    <source>
        <dbReference type="Proteomes" id="UP001140949"/>
    </source>
</evidence>
<evidence type="ECO:0000313" key="1">
    <source>
        <dbReference type="EMBL" id="KAJ6820242.1"/>
    </source>
</evidence>
<dbReference type="Proteomes" id="UP001140949">
    <property type="component" value="Unassembled WGS sequence"/>
</dbReference>